<keyword evidence="3" id="KW-0813">Transport</keyword>
<protein>
    <recommendedName>
        <fullName evidence="11">Major facilitator superfamily (MFS) profile domain-containing protein</fullName>
    </recommendedName>
</protein>
<comment type="caution">
    <text evidence="9">The sequence shown here is derived from an EMBL/GenBank/DDBJ whole genome shotgun (WGS) entry which is preliminary data.</text>
</comment>
<keyword evidence="10" id="KW-1185">Reference proteome</keyword>
<dbReference type="EMBL" id="ASPP01011668">
    <property type="protein sequence ID" value="ETO21387.1"/>
    <property type="molecule type" value="Genomic_DNA"/>
</dbReference>
<dbReference type="SUPFAM" id="SSF103473">
    <property type="entry name" value="MFS general substrate transporter"/>
    <property type="match status" value="1"/>
</dbReference>
<dbReference type="PANTHER" id="PTHR23512">
    <property type="entry name" value="MAJOR FACILITATOR SUPERFAMILY DOMAIN-CONTAINING PROTEIN 1"/>
    <property type="match status" value="1"/>
</dbReference>
<dbReference type="InterPro" id="IPR036259">
    <property type="entry name" value="MFS_trans_sf"/>
</dbReference>
<name>X6N7X8_RETFI</name>
<dbReference type="InterPro" id="IPR052187">
    <property type="entry name" value="MFSD1"/>
</dbReference>
<keyword evidence="4 8" id="KW-0812">Transmembrane</keyword>
<evidence type="ECO:0000256" key="2">
    <source>
        <dbReference type="ARBA" id="ARBA00008335"/>
    </source>
</evidence>
<evidence type="ECO:0000256" key="1">
    <source>
        <dbReference type="ARBA" id="ARBA00004155"/>
    </source>
</evidence>
<feature type="transmembrane region" description="Helical" evidence="8">
    <location>
        <begin position="156"/>
        <end position="177"/>
    </location>
</feature>
<sequence length="213" mass="25180">MATNERRLSDAVNAEDVPLVRKYKDNVDDKPVYERSSTWFRWVVLFFSCWAMFGSCYDCFYIVMTEEKLAKPKYNPTALQNKLMPKYHLSNIEYNLLYSVYSFPNMVLPLFGGVFVDRFGAGKCLIVFLGFCVLGQMLFALASSLGWYWLMLVGTFYYYLFIYQFFFFIAFNAMTILNFVMIHKTSNNQHLKKKKKMSILLNIWIIHYNILIL</sequence>
<proteinExistence type="inferred from homology"/>
<feature type="transmembrane region" description="Helical" evidence="8">
    <location>
        <begin position="96"/>
        <end position="116"/>
    </location>
</feature>
<feature type="transmembrane region" description="Helical" evidence="8">
    <location>
        <begin position="39"/>
        <end position="64"/>
    </location>
</feature>
<feature type="transmembrane region" description="Helical" evidence="8">
    <location>
        <begin position="125"/>
        <end position="150"/>
    </location>
</feature>
<evidence type="ECO:0000256" key="5">
    <source>
        <dbReference type="ARBA" id="ARBA00022989"/>
    </source>
</evidence>
<evidence type="ECO:0000256" key="4">
    <source>
        <dbReference type="ARBA" id="ARBA00022692"/>
    </source>
</evidence>
<dbReference type="Gene3D" id="1.20.1250.20">
    <property type="entry name" value="MFS general substrate transporter like domains"/>
    <property type="match status" value="1"/>
</dbReference>
<gene>
    <name evidence="9" type="ORF">RFI_15809</name>
</gene>
<evidence type="ECO:0000313" key="10">
    <source>
        <dbReference type="Proteomes" id="UP000023152"/>
    </source>
</evidence>
<dbReference type="OrthoDB" id="7337543at2759"/>
<evidence type="ECO:0000256" key="8">
    <source>
        <dbReference type="SAM" id="Phobius"/>
    </source>
</evidence>
<keyword evidence="6 8" id="KW-0472">Membrane</keyword>
<keyword evidence="5 8" id="KW-1133">Transmembrane helix</keyword>
<organism evidence="9 10">
    <name type="scientific">Reticulomyxa filosa</name>
    <dbReference type="NCBI Taxonomy" id="46433"/>
    <lineage>
        <taxon>Eukaryota</taxon>
        <taxon>Sar</taxon>
        <taxon>Rhizaria</taxon>
        <taxon>Retaria</taxon>
        <taxon>Foraminifera</taxon>
        <taxon>Monothalamids</taxon>
        <taxon>Reticulomyxidae</taxon>
        <taxon>Reticulomyxa</taxon>
    </lineage>
</organism>
<evidence type="ECO:0000256" key="7">
    <source>
        <dbReference type="ARBA" id="ARBA00023228"/>
    </source>
</evidence>
<comment type="subcellular location">
    <subcellularLocation>
        <location evidence="1">Lysosome membrane</location>
        <topology evidence="1">Multi-pass membrane protein</topology>
    </subcellularLocation>
</comment>
<evidence type="ECO:0008006" key="11">
    <source>
        <dbReference type="Google" id="ProtNLM"/>
    </source>
</evidence>
<reference evidence="9 10" key="1">
    <citation type="journal article" date="2013" name="Curr. Biol.">
        <title>The Genome of the Foraminiferan Reticulomyxa filosa.</title>
        <authorList>
            <person name="Glockner G."/>
            <person name="Hulsmann N."/>
            <person name="Schleicher M."/>
            <person name="Noegel A.A."/>
            <person name="Eichinger L."/>
            <person name="Gallinger C."/>
            <person name="Pawlowski J."/>
            <person name="Sierra R."/>
            <person name="Euteneuer U."/>
            <person name="Pillet L."/>
            <person name="Moustafa A."/>
            <person name="Platzer M."/>
            <person name="Groth M."/>
            <person name="Szafranski K."/>
            <person name="Schliwa M."/>
        </authorList>
    </citation>
    <scope>NUCLEOTIDE SEQUENCE [LARGE SCALE GENOMIC DNA]</scope>
</reference>
<evidence type="ECO:0000313" key="9">
    <source>
        <dbReference type="EMBL" id="ETO21387.1"/>
    </source>
</evidence>
<dbReference type="AlphaFoldDB" id="X6N7X8"/>
<dbReference type="PANTHER" id="PTHR23512:SF3">
    <property type="entry name" value="MAJOR FACILITATOR SUPERFAMILY DOMAIN-CONTAINING PROTEIN 1"/>
    <property type="match status" value="1"/>
</dbReference>
<keyword evidence="7" id="KW-0458">Lysosome</keyword>
<evidence type="ECO:0000256" key="6">
    <source>
        <dbReference type="ARBA" id="ARBA00023136"/>
    </source>
</evidence>
<comment type="similarity">
    <text evidence="2">Belongs to the major facilitator superfamily.</text>
</comment>
<evidence type="ECO:0000256" key="3">
    <source>
        <dbReference type="ARBA" id="ARBA00022448"/>
    </source>
</evidence>
<accession>X6N7X8</accession>
<dbReference type="GO" id="GO:0005765">
    <property type="term" value="C:lysosomal membrane"/>
    <property type="evidence" value="ECO:0007669"/>
    <property type="project" value="UniProtKB-SubCell"/>
</dbReference>
<dbReference type="Proteomes" id="UP000023152">
    <property type="component" value="Unassembled WGS sequence"/>
</dbReference>